<proteinExistence type="predicted"/>
<organism evidence="2 3">
    <name type="scientific">Caenorhabditis auriculariae</name>
    <dbReference type="NCBI Taxonomy" id="2777116"/>
    <lineage>
        <taxon>Eukaryota</taxon>
        <taxon>Metazoa</taxon>
        <taxon>Ecdysozoa</taxon>
        <taxon>Nematoda</taxon>
        <taxon>Chromadorea</taxon>
        <taxon>Rhabditida</taxon>
        <taxon>Rhabditina</taxon>
        <taxon>Rhabditomorpha</taxon>
        <taxon>Rhabditoidea</taxon>
        <taxon>Rhabditidae</taxon>
        <taxon>Peloderinae</taxon>
        <taxon>Caenorhabditis</taxon>
    </lineage>
</organism>
<evidence type="ECO:0000313" key="3">
    <source>
        <dbReference type="Proteomes" id="UP000835052"/>
    </source>
</evidence>
<comment type="caution">
    <text evidence="2">The sequence shown here is derived from an EMBL/GenBank/DDBJ whole genome shotgun (WGS) entry which is preliminary data.</text>
</comment>
<sequence>MLQHYRWLLFNFQAWSFAVDLLATILISPVFYSPIWGGYSHGLFRSMGIPMKAELGIAFFVCPCIITSVIALFEHRHFCVTPSNSWFIVGSIFGLMLIKIPEDQLAAKLITVKESHDR</sequence>
<dbReference type="Proteomes" id="UP000835052">
    <property type="component" value="Unassembled WGS sequence"/>
</dbReference>
<keyword evidence="1" id="KW-0812">Transmembrane</keyword>
<name>A0A8S1HCU0_9PELO</name>
<feature type="transmembrane region" description="Helical" evidence="1">
    <location>
        <begin position="53"/>
        <end position="73"/>
    </location>
</feature>
<keyword evidence="1" id="KW-1133">Transmembrane helix</keyword>
<accession>A0A8S1HCU0</accession>
<feature type="transmembrane region" description="Helical" evidence="1">
    <location>
        <begin position="12"/>
        <end position="32"/>
    </location>
</feature>
<dbReference type="OrthoDB" id="5822473at2759"/>
<keyword evidence="3" id="KW-1185">Reference proteome</keyword>
<protein>
    <submittedName>
        <fullName evidence="2">Uncharacterized protein</fullName>
    </submittedName>
</protein>
<reference evidence="2" key="1">
    <citation type="submission" date="2020-10" db="EMBL/GenBank/DDBJ databases">
        <authorList>
            <person name="Kikuchi T."/>
        </authorList>
    </citation>
    <scope>NUCLEOTIDE SEQUENCE</scope>
    <source>
        <strain evidence="2">NKZ352</strain>
    </source>
</reference>
<dbReference type="InterPro" id="IPR019422">
    <property type="entry name" value="7TM_GPCR_serpentine_rcpt_Srh"/>
</dbReference>
<dbReference type="EMBL" id="CAJGYM010000027">
    <property type="protein sequence ID" value="CAD6192301.1"/>
    <property type="molecule type" value="Genomic_DNA"/>
</dbReference>
<evidence type="ECO:0000256" key="1">
    <source>
        <dbReference type="SAM" id="Phobius"/>
    </source>
</evidence>
<gene>
    <name evidence="2" type="ORF">CAUJ_LOCUS8220</name>
</gene>
<evidence type="ECO:0000313" key="2">
    <source>
        <dbReference type="EMBL" id="CAD6192301.1"/>
    </source>
</evidence>
<keyword evidence="1" id="KW-0472">Membrane</keyword>
<dbReference type="Pfam" id="PF10318">
    <property type="entry name" value="7TM_GPCR_Srh"/>
    <property type="match status" value="1"/>
</dbReference>
<dbReference type="AlphaFoldDB" id="A0A8S1HCU0"/>